<organism evidence="1">
    <name type="scientific">Nothobranchius korthausae</name>
    <dbReference type="NCBI Taxonomy" id="1143690"/>
    <lineage>
        <taxon>Eukaryota</taxon>
        <taxon>Metazoa</taxon>
        <taxon>Chordata</taxon>
        <taxon>Craniata</taxon>
        <taxon>Vertebrata</taxon>
        <taxon>Euteleostomi</taxon>
        <taxon>Actinopterygii</taxon>
        <taxon>Neopterygii</taxon>
        <taxon>Teleostei</taxon>
        <taxon>Neoteleostei</taxon>
        <taxon>Acanthomorphata</taxon>
        <taxon>Ovalentaria</taxon>
        <taxon>Atherinomorphae</taxon>
        <taxon>Cyprinodontiformes</taxon>
        <taxon>Nothobranchiidae</taxon>
        <taxon>Nothobranchius</taxon>
    </lineage>
</organism>
<proteinExistence type="predicted"/>
<evidence type="ECO:0000313" key="1">
    <source>
        <dbReference type="EMBL" id="SBQ54608.1"/>
    </source>
</evidence>
<dbReference type="AlphaFoldDB" id="A0A1A8F718"/>
<feature type="non-terminal residue" evidence="1">
    <location>
        <position position="38"/>
    </location>
</feature>
<sequence>LIKQICHGFFTFTGKVWSKTQPDDLLFKSFIVEYIKFE</sequence>
<accession>A0A1A8F718</accession>
<reference evidence="1" key="1">
    <citation type="submission" date="2016-05" db="EMBL/GenBank/DDBJ databases">
        <authorList>
            <person name="Lavstsen T."/>
            <person name="Jespersen J.S."/>
        </authorList>
    </citation>
    <scope>NUCLEOTIDE SEQUENCE</scope>
    <source>
        <tissue evidence="1">Brain</tissue>
    </source>
</reference>
<dbReference type="EMBL" id="HAEB01008081">
    <property type="protein sequence ID" value="SBQ54608.1"/>
    <property type="molecule type" value="Transcribed_RNA"/>
</dbReference>
<feature type="non-terminal residue" evidence="1">
    <location>
        <position position="1"/>
    </location>
</feature>
<protein>
    <submittedName>
        <fullName evidence="1">Uncharacterized protein</fullName>
    </submittedName>
</protein>
<name>A0A1A8F718_9TELE</name>
<gene>
    <name evidence="1" type="primary">OLA.2037</name>
</gene>
<reference evidence="1" key="2">
    <citation type="submission" date="2016-06" db="EMBL/GenBank/DDBJ databases">
        <title>The genome of a short-lived fish provides insights into sex chromosome evolution and the genetic control of aging.</title>
        <authorList>
            <person name="Reichwald K."/>
            <person name="Felder M."/>
            <person name="Petzold A."/>
            <person name="Koch P."/>
            <person name="Groth M."/>
            <person name="Platzer M."/>
        </authorList>
    </citation>
    <scope>NUCLEOTIDE SEQUENCE</scope>
    <source>
        <tissue evidence="1">Brain</tissue>
    </source>
</reference>